<dbReference type="AlphaFoldDB" id="K3XS90"/>
<dbReference type="HOGENOM" id="CLU_3413520_0_0_1"/>
<name>K3XS90_SETIT</name>
<reference evidence="1" key="2">
    <citation type="submission" date="2018-08" db="UniProtKB">
        <authorList>
            <consortium name="EnsemblPlants"/>
        </authorList>
    </citation>
    <scope>IDENTIFICATION</scope>
    <source>
        <strain evidence="1">Yugu1</strain>
    </source>
</reference>
<protein>
    <submittedName>
        <fullName evidence="1">Uncharacterized protein</fullName>
    </submittedName>
</protein>
<dbReference type="Gramene" id="KQL04218">
    <property type="protein sequence ID" value="KQL04218"/>
    <property type="gene ID" value="SETIT_004788mg"/>
</dbReference>
<dbReference type="InParanoid" id="K3XS90"/>
<evidence type="ECO:0000313" key="1">
    <source>
        <dbReference type="EnsemblPlants" id="KQL04218"/>
    </source>
</evidence>
<evidence type="ECO:0000313" key="2">
    <source>
        <dbReference type="Proteomes" id="UP000004995"/>
    </source>
</evidence>
<dbReference type="EnsemblPlants" id="KQL04218">
    <property type="protein sequence ID" value="KQL04218"/>
    <property type="gene ID" value="SETIT_004788mg"/>
</dbReference>
<organism evidence="1 2">
    <name type="scientific">Setaria italica</name>
    <name type="common">Foxtail millet</name>
    <name type="synonym">Panicum italicum</name>
    <dbReference type="NCBI Taxonomy" id="4555"/>
    <lineage>
        <taxon>Eukaryota</taxon>
        <taxon>Viridiplantae</taxon>
        <taxon>Streptophyta</taxon>
        <taxon>Embryophyta</taxon>
        <taxon>Tracheophyta</taxon>
        <taxon>Spermatophyta</taxon>
        <taxon>Magnoliopsida</taxon>
        <taxon>Liliopsida</taxon>
        <taxon>Poales</taxon>
        <taxon>Poaceae</taxon>
        <taxon>PACMAD clade</taxon>
        <taxon>Panicoideae</taxon>
        <taxon>Panicodae</taxon>
        <taxon>Paniceae</taxon>
        <taxon>Cenchrinae</taxon>
        <taxon>Setaria</taxon>
    </lineage>
</organism>
<sequence length="28" mass="2942">MHRGPCANGAAVLDGSMARYVHQCLAVN</sequence>
<dbReference type="EMBL" id="AGNK02002838">
    <property type="status" value="NOT_ANNOTATED_CDS"/>
    <property type="molecule type" value="Genomic_DNA"/>
</dbReference>
<keyword evidence="2" id="KW-1185">Reference proteome</keyword>
<dbReference type="Proteomes" id="UP000004995">
    <property type="component" value="Unassembled WGS sequence"/>
</dbReference>
<reference evidence="2" key="1">
    <citation type="journal article" date="2012" name="Nat. Biotechnol.">
        <title>Reference genome sequence of the model plant Setaria.</title>
        <authorList>
            <person name="Bennetzen J.L."/>
            <person name="Schmutz J."/>
            <person name="Wang H."/>
            <person name="Percifield R."/>
            <person name="Hawkins J."/>
            <person name="Pontaroli A.C."/>
            <person name="Estep M."/>
            <person name="Feng L."/>
            <person name="Vaughn J.N."/>
            <person name="Grimwood J."/>
            <person name="Jenkins J."/>
            <person name="Barry K."/>
            <person name="Lindquist E."/>
            <person name="Hellsten U."/>
            <person name="Deshpande S."/>
            <person name="Wang X."/>
            <person name="Wu X."/>
            <person name="Mitros T."/>
            <person name="Triplett J."/>
            <person name="Yang X."/>
            <person name="Ye C.Y."/>
            <person name="Mauro-Herrera M."/>
            <person name="Wang L."/>
            <person name="Li P."/>
            <person name="Sharma M."/>
            <person name="Sharma R."/>
            <person name="Ronald P.C."/>
            <person name="Panaud O."/>
            <person name="Kellogg E.A."/>
            <person name="Brutnell T.P."/>
            <person name="Doust A.N."/>
            <person name="Tuskan G.A."/>
            <person name="Rokhsar D."/>
            <person name="Devos K.M."/>
        </authorList>
    </citation>
    <scope>NUCLEOTIDE SEQUENCE [LARGE SCALE GENOMIC DNA]</scope>
    <source>
        <strain evidence="2">cv. Yugu1</strain>
    </source>
</reference>
<accession>K3XS90</accession>
<proteinExistence type="predicted"/>